<keyword evidence="1" id="KW-0472">Membrane</keyword>
<dbReference type="EMBL" id="MT418680">
    <property type="protein sequence ID" value="QKF94535.1"/>
    <property type="molecule type" value="Genomic_DNA"/>
</dbReference>
<feature type="transmembrane region" description="Helical" evidence="1">
    <location>
        <begin position="218"/>
        <end position="239"/>
    </location>
</feature>
<keyword evidence="3" id="KW-1185">Reference proteome</keyword>
<evidence type="ECO:0000313" key="2">
    <source>
        <dbReference type="EMBL" id="QKF94535.1"/>
    </source>
</evidence>
<proteinExistence type="predicted"/>
<evidence type="ECO:0000313" key="3">
    <source>
        <dbReference type="Proteomes" id="UP001162001"/>
    </source>
</evidence>
<reference evidence="2 3" key="1">
    <citation type="submission" date="2020-04" db="EMBL/GenBank/DDBJ databases">
        <title>Advantages and limits of metagenomic assembly and binning of a giant virus.</title>
        <authorList>
            <person name="Schulz F."/>
            <person name="Andreani J."/>
            <person name="Francis R."/>
            <person name="Boudjemaa H."/>
            <person name="Bou Khalil J.Y."/>
            <person name="Lee J."/>
            <person name="La Scola B."/>
            <person name="Woyke T."/>
        </authorList>
    </citation>
    <scope>NUCLEOTIDE SEQUENCE [LARGE SCALE GENOMIC DNA]</scope>
    <source>
        <strain evidence="2 3">FV1/VV64</strain>
    </source>
</reference>
<name>A0A7D3V5V4_9VIRU</name>
<dbReference type="Proteomes" id="UP001162001">
    <property type="component" value="Segment"/>
</dbReference>
<keyword evidence="1" id="KW-1133">Transmembrane helix</keyword>
<protein>
    <submittedName>
        <fullName evidence="2">Uncharacterized protein</fullName>
    </submittedName>
</protein>
<evidence type="ECO:0000256" key="1">
    <source>
        <dbReference type="SAM" id="Phobius"/>
    </source>
</evidence>
<keyword evidence="1" id="KW-0812">Transmembrane</keyword>
<organism evidence="2 3">
    <name type="scientific">Fadolivirus FV1/VV64</name>
    <dbReference type="NCBI Taxonomy" id="3070911"/>
    <lineage>
        <taxon>Viruses</taxon>
        <taxon>Varidnaviria</taxon>
        <taxon>Bamfordvirae</taxon>
        <taxon>Nucleocytoviricota</taxon>
        <taxon>Megaviricetes</taxon>
        <taxon>Imitervirales</taxon>
        <taxon>Mimiviridae</taxon>
        <taxon>Klosneuvirinae</taxon>
        <taxon>Fadolivirus</taxon>
        <taxon>Fadolivirus algeromassiliense</taxon>
    </lineage>
</organism>
<sequence>MEKEYIIIYKDCHKKEEGTKISLGTKALDYWPESKIESMQSEPVNITAIAVGPKTVLQFYNYPNFVGQKYNVINSSSDKIRLYKFGCPEDHHLWRGHLRSFIIYSWDYYNSIHGTRYCDSDNDCKEFEKCLCPKGQEHPSWCKKAGRRCMNRGYFTYEYPVRVNDQDIVDTKCVDEQLAKVGGRANISDALYNDLIRRCAKEKLDKIEGFSYYAQNDAWFATIMILVVFILFFSAVKFIY</sequence>
<accession>A0A7D3V5V4</accession>
<gene>
    <name evidence="2" type="ORF">Fadolivirus_1_1077</name>
</gene>